<dbReference type="SUPFAM" id="SSF51735">
    <property type="entry name" value="NAD(P)-binding Rossmann-fold domains"/>
    <property type="match status" value="1"/>
</dbReference>
<accession>A0ABU6GI42</accession>
<dbReference type="RefSeq" id="WP_326086481.1">
    <property type="nucleotide sequence ID" value="NZ_JARLKZ010000004.1"/>
</dbReference>
<protein>
    <submittedName>
        <fullName evidence="3">SDR family NAD(P)-dependent oxidoreductase</fullName>
    </submittedName>
</protein>
<dbReference type="InterPro" id="IPR002347">
    <property type="entry name" value="SDR_fam"/>
</dbReference>
<keyword evidence="4" id="KW-1185">Reference proteome</keyword>
<dbReference type="Pfam" id="PF00106">
    <property type="entry name" value="adh_short"/>
    <property type="match status" value="1"/>
</dbReference>
<gene>
    <name evidence="3" type="ORF">P4H66_05905</name>
</gene>
<proteinExistence type="inferred from homology"/>
<dbReference type="PANTHER" id="PTHR44169:SF6">
    <property type="entry name" value="NADPH-DEPENDENT 1-ACYLDIHYDROXYACETONE PHOSPHATE REDUCTASE"/>
    <property type="match status" value="1"/>
</dbReference>
<dbReference type="PANTHER" id="PTHR44169">
    <property type="entry name" value="NADPH-DEPENDENT 1-ACYLDIHYDROXYACETONE PHOSPHATE REDUCTASE"/>
    <property type="match status" value="1"/>
</dbReference>
<evidence type="ECO:0000313" key="4">
    <source>
        <dbReference type="Proteomes" id="UP001344632"/>
    </source>
</evidence>
<dbReference type="InterPro" id="IPR036291">
    <property type="entry name" value="NAD(P)-bd_dom_sf"/>
</dbReference>
<evidence type="ECO:0000256" key="1">
    <source>
        <dbReference type="ARBA" id="ARBA00006484"/>
    </source>
</evidence>
<evidence type="ECO:0000256" key="2">
    <source>
        <dbReference type="ARBA" id="ARBA00023002"/>
    </source>
</evidence>
<dbReference type="Gene3D" id="3.40.50.720">
    <property type="entry name" value="NAD(P)-binding Rossmann-like Domain"/>
    <property type="match status" value="1"/>
</dbReference>
<keyword evidence="2" id="KW-0560">Oxidoreductase</keyword>
<comment type="caution">
    <text evidence="3">The sequence shown here is derived from an EMBL/GenBank/DDBJ whole genome shotgun (WGS) entry which is preliminary data.</text>
</comment>
<sequence>MTQVVLITEAQHPWSTALCRYFAMHQWKVIACGPESIDLSFIGTEQIHTVTLDPRSKESVQAAAAHVQRITGRIDLIVSQTVSTGDGEIAGIASMSPAGLLDSFNGNALGVIRVVEAFLPMMYQGLKRIALLTDPKGSLGLSLPGSSMAYSMSKAALHMAYTMMHGDLSREGYTFRLYAPATEGDMNLSAEAAFRYFTHAREDEERMVLLNEAGAEVPL</sequence>
<name>A0ABU6GI42_9BACL</name>
<comment type="similarity">
    <text evidence="1">Belongs to the short-chain dehydrogenases/reductases (SDR) family.</text>
</comment>
<dbReference type="Proteomes" id="UP001344632">
    <property type="component" value="Unassembled WGS sequence"/>
</dbReference>
<reference evidence="3 4" key="1">
    <citation type="submission" date="2023-03" db="EMBL/GenBank/DDBJ databases">
        <title>Bacillus Genome Sequencing.</title>
        <authorList>
            <person name="Dunlap C."/>
        </authorList>
    </citation>
    <scope>NUCLEOTIDE SEQUENCE [LARGE SCALE GENOMIC DNA]</scope>
    <source>
        <strain evidence="3 4">BD-525</strain>
    </source>
</reference>
<dbReference type="EMBL" id="JARLKZ010000004">
    <property type="protein sequence ID" value="MEC0239388.1"/>
    <property type="molecule type" value="Genomic_DNA"/>
</dbReference>
<evidence type="ECO:0000313" key="3">
    <source>
        <dbReference type="EMBL" id="MEC0239388.1"/>
    </source>
</evidence>
<organism evidence="3 4">
    <name type="scientific">Paenibacillus dokdonensis</name>
    <dbReference type="NCBI Taxonomy" id="2567944"/>
    <lineage>
        <taxon>Bacteria</taxon>
        <taxon>Bacillati</taxon>
        <taxon>Bacillota</taxon>
        <taxon>Bacilli</taxon>
        <taxon>Bacillales</taxon>
        <taxon>Paenibacillaceae</taxon>
        <taxon>Paenibacillus</taxon>
    </lineage>
</organism>